<reference evidence="13" key="1">
    <citation type="journal article" date="2023" name="Commun. Biol.">
        <title>Genome analysis of Parmales, the sister group of diatoms, reveals the evolutionary specialization of diatoms from phago-mixotrophs to photoautotrophs.</title>
        <authorList>
            <person name="Ban H."/>
            <person name="Sato S."/>
            <person name="Yoshikawa S."/>
            <person name="Yamada K."/>
            <person name="Nakamura Y."/>
            <person name="Ichinomiya M."/>
            <person name="Sato N."/>
            <person name="Blanc-Mathieu R."/>
            <person name="Endo H."/>
            <person name="Kuwata A."/>
            <person name="Ogata H."/>
        </authorList>
    </citation>
    <scope>NUCLEOTIDE SEQUENCE [LARGE SCALE GENOMIC DNA]</scope>
</reference>
<proteinExistence type="predicted"/>
<name>A0A9W6ZM55_9STRA</name>
<feature type="non-terminal residue" evidence="12">
    <location>
        <position position="1"/>
    </location>
</feature>
<dbReference type="PANTHER" id="PTHR24075:SF0">
    <property type="entry name" value="TRANSLOCATION PROTEIN SEC63 HOMOLOG"/>
    <property type="match status" value="1"/>
</dbReference>
<feature type="compositionally biased region" description="Acidic residues" evidence="9">
    <location>
        <begin position="575"/>
        <end position="586"/>
    </location>
</feature>
<organism evidence="12 13">
    <name type="scientific">Triparma laevis f. inornata</name>
    <dbReference type="NCBI Taxonomy" id="1714386"/>
    <lineage>
        <taxon>Eukaryota</taxon>
        <taxon>Sar</taxon>
        <taxon>Stramenopiles</taxon>
        <taxon>Ochrophyta</taxon>
        <taxon>Bolidophyceae</taxon>
        <taxon>Parmales</taxon>
        <taxon>Triparmaceae</taxon>
        <taxon>Triparma</taxon>
    </lineage>
</organism>
<evidence type="ECO:0000259" key="11">
    <source>
        <dbReference type="PROSITE" id="PS50076"/>
    </source>
</evidence>
<dbReference type="PRINTS" id="PR00625">
    <property type="entry name" value="JDOMAIN"/>
</dbReference>
<feature type="transmembrane region" description="Helical" evidence="10">
    <location>
        <begin position="193"/>
        <end position="214"/>
    </location>
</feature>
<evidence type="ECO:0000256" key="2">
    <source>
        <dbReference type="ARBA" id="ARBA00022448"/>
    </source>
</evidence>
<dbReference type="CDD" id="cd06257">
    <property type="entry name" value="DnaJ"/>
    <property type="match status" value="1"/>
</dbReference>
<dbReference type="Gene3D" id="1.10.287.110">
    <property type="entry name" value="DnaJ domain"/>
    <property type="match status" value="1"/>
</dbReference>
<feature type="transmembrane region" description="Helical" evidence="10">
    <location>
        <begin position="7"/>
        <end position="27"/>
    </location>
</feature>
<comment type="caution">
    <text evidence="12">The sequence shown here is derived from an EMBL/GenBank/DDBJ whole genome shotgun (WGS) entry which is preliminary data.</text>
</comment>
<dbReference type="InterPro" id="IPR001623">
    <property type="entry name" value="DnaJ_domain"/>
</dbReference>
<evidence type="ECO:0000256" key="1">
    <source>
        <dbReference type="ARBA" id="ARBA00004477"/>
    </source>
</evidence>
<dbReference type="AlphaFoldDB" id="A0A9W6ZM55"/>
<feature type="non-terminal residue" evidence="12">
    <location>
        <position position="626"/>
    </location>
</feature>
<evidence type="ECO:0000313" key="12">
    <source>
        <dbReference type="EMBL" id="GMH54781.1"/>
    </source>
</evidence>
<dbReference type="SMART" id="SM00973">
    <property type="entry name" value="Sec63"/>
    <property type="match status" value="1"/>
</dbReference>
<keyword evidence="2" id="KW-0813">Transport</keyword>
<keyword evidence="6 10" id="KW-1133">Transmembrane helix</keyword>
<dbReference type="GO" id="GO:0031207">
    <property type="term" value="C:Sec62/Sec63 complex"/>
    <property type="evidence" value="ECO:0007669"/>
    <property type="project" value="TreeGrafter"/>
</dbReference>
<evidence type="ECO:0000256" key="9">
    <source>
        <dbReference type="SAM" id="MobiDB-lite"/>
    </source>
</evidence>
<dbReference type="GO" id="GO:0008320">
    <property type="term" value="F:protein transmembrane transporter activity"/>
    <property type="evidence" value="ECO:0007669"/>
    <property type="project" value="TreeGrafter"/>
</dbReference>
<dbReference type="PROSITE" id="PS50076">
    <property type="entry name" value="DNAJ_2"/>
    <property type="match status" value="1"/>
</dbReference>
<keyword evidence="7 10" id="KW-0472">Membrane</keyword>
<dbReference type="InterPro" id="IPR035892">
    <property type="entry name" value="C2_domain_sf"/>
</dbReference>
<dbReference type="GO" id="GO:0003723">
    <property type="term" value="F:RNA binding"/>
    <property type="evidence" value="ECO:0007669"/>
    <property type="project" value="TreeGrafter"/>
</dbReference>
<evidence type="ECO:0000313" key="13">
    <source>
        <dbReference type="Proteomes" id="UP001162640"/>
    </source>
</evidence>
<dbReference type="Pfam" id="PF02889">
    <property type="entry name" value="Sec63"/>
    <property type="match status" value="1"/>
</dbReference>
<protein>
    <recommendedName>
        <fullName evidence="11">J domain-containing protein</fullName>
    </recommendedName>
</protein>
<evidence type="ECO:0000256" key="3">
    <source>
        <dbReference type="ARBA" id="ARBA00022692"/>
    </source>
</evidence>
<dbReference type="InterPro" id="IPR014756">
    <property type="entry name" value="Ig_E-set"/>
</dbReference>
<keyword evidence="4" id="KW-0256">Endoplasmic reticulum</keyword>
<dbReference type="InterPro" id="IPR004179">
    <property type="entry name" value="Sec63-dom"/>
</dbReference>
<dbReference type="Proteomes" id="UP001162640">
    <property type="component" value="Unassembled WGS sequence"/>
</dbReference>
<dbReference type="SUPFAM" id="SSF158702">
    <property type="entry name" value="Sec63 N-terminal domain-like"/>
    <property type="match status" value="1"/>
</dbReference>
<feature type="compositionally biased region" description="Basic and acidic residues" evidence="9">
    <location>
        <begin position="587"/>
        <end position="601"/>
    </location>
</feature>
<dbReference type="SUPFAM" id="SSF46565">
    <property type="entry name" value="Chaperone J-domain"/>
    <property type="match status" value="1"/>
</dbReference>
<dbReference type="Gene3D" id="2.60.40.150">
    <property type="entry name" value="C2 domain"/>
    <property type="match status" value="1"/>
</dbReference>
<feature type="compositionally biased region" description="Acidic residues" evidence="9">
    <location>
        <begin position="610"/>
        <end position="626"/>
    </location>
</feature>
<dbReference type="PANTHER" id="PTHR24075">
    <property type="entry name" value="SEC63 DOMAIN-CONTAINING"/>
    <property type="match status" value="1"/>
</dbReference>
<evidence type="ECO:0000256" key="6">
    <source>
        <dbReference type="ARBA" id="ARBA00022989"/>
    </source>
</evidence>
<feature type="domain" description="J" evidence="11">
    <location>
        <begin position="102"/>
        <end position="167"/>
    </location>
</feature>
<dbReference type="Gene3D" id="1.10.3380.10">
    <property type="entry name" value="Sec63 N-terminal domain-like domain"/>
    <property type="match status" value="1"/>
</dbReference>
<dbReference type="SUPFAM" id="SSF81296">
    <property type="entry name" value="E set domains"/>
    <property type="match status" value="1"/>
</dbReference>
<evidence type="ECO:0000256" key="4">
    <source>
        <dbReference type="ARBA" id="ARBA00022824"/>
    </source>
</evidence>
<comment type="subcellular location">
    <subcellularLocation>
        <location evidence="1">Endoplasmic reticulum membrane</location>
        <topology evidence="1">Multi-pass membrane protein</topology>
    </subcellularLocation>
</comment>
<dbReference type="GO" id="GO:0006620">
    <property type="term" value="P:post-translational protein targeting to endoplasmic reticulum membrane"/>
    <property type="evidence" value="ECO:0007669"/>
    <property type="project" value="TreeGrafter"/>
</dbReference>
<evidence type="ECO:0000256" key="5">
    <source>
        <dbReference type="ARBA" id="ARBA00022927"/>
    </source>
</evidence>
<keyword evidence="8" id="KW-0143">Chaperone</keyword>
<dbReference type="GO" id="GO:0006614">
    <property type="term" value="P:SRP-dependent cotranslational protein targeting to membrane"/>
    <property type="evidence" value="ECO:0007669"/>
    <property type="project" value="TreeGrafter"/>
</dbReference>
<dbReference type="SMART" id="SM00271">
    <property type="entry name" value="DnaJ"/>
    <property type="match status" value="1"/>
</dbReference>
<evidence type="ECO:0000256" key="7">
    <source>
        <dbReference type="ARBA" id="ARBA00023136"/>
    </source>
</evidence>
<keyword evidence="5" id="KW-0653">Protein transport</keyword>
<evidence type="ECO:0000256" key="8">
    <source>
        <dbReference type="ARBA" id="ARBA00023186"/>
    </source>
</evidence>
<sequence length="626" mass="71130">LQYDNSAFYYFLLSSLSLYLLPSYIYILRTLYRQYVAKDDFKAPRTSAEAAKITKIKELKKKESVLTSKSFLLNLGLTVTLTLLFLFLASTLSQDSEIMSFDPYEILNIDRAATTKDIKSAYRKKSLKYHPDKNPDNPTAQATFMLIAKAYEALTDPTAKSNWEKFGNPDGKQSLEISIGLPTFLLAAEWRSIILLTYLFCMVVLLPSGVWWYYSDSSKYGENGIMYKTWGWLNHAIQQQTDRRGIPEVLAGCAEFHELVMPENIEKEKGEMAELQGKVREGMIRPRYNHVLVVKGNMLLHSHLLRLPLSPNYTQQRRQIVSNSTGLLKAMIDHSHQKMWLKTAMEIIFFSQHLIQALWISDSPTQQLPHPILTRQCSSLRSSQKLGSLDSFLKLNLEGKKHALSKLQNINAEDVLTVAGNLPQLSVTTKVFVEDDEDSKIYQNDLITVRVSSLRDNLSEGEKAGDVISDGWEGIRKEGWWCILSTRDGKIVHIEKVTNDDREFDHDIKFMAPPKGKYEMMVQMLSADYLGLDHKEPISFEVLDPALLPAYKVHEEDAALDDEPTMFEQMMAGNIEEESDDSDDENEVKKVKSHKQAEFGKTRGVLGSCENEDSGSDTDSDTDDEA</sequence>
<dbReference type="InterPro" id="IPR036869">
    <property type="entry name" value="J_dom_sf"/>
</dbReference>
<feature type="region of interest" description="Disordered" evidence="9">
    <location>
        <begin position="574"/>
        <end position="626"/>
    </location>
</feature>
<evidence type="ECO:0000256" key="10">
    <source>
        <dbReference type="SAM" id="Phobius"/>
    </source>
</evidence>
<dbReference type="EMBL" id="BLQM01000040">
    <property type="protein sequence ID" value="GMH54781.1"/>
    <property type="molecule type" value="Genomic_DNA"/>
</dbReference>
<dbReference type="Pfam" id="PF00226">
    <property type="entry name" value="DnaJ"/>
    <property type="match status" value="1"/>
</dbReference>
<feature type="transmembrane region" description="Helical" evidence="10">
    <location>
        <begin position="71"/>
        <end position="89"/>
    </location>
</feature>
<gene>
    <name evidence="12" type="ORF">TL16_g01748</name>
</gene>
<accession>A0A9W6ZM55</accession>
<keyword evidence="3 10" id="KW-0812">Transmembrane</keyword>